<name>C7CMJ1_METED</name>
<feature type="compositionally biased region" description="Basic and acidic residues" evidence="1">
    <location>
        <begin position="7"/>
        <end position="19"/>
    </location>
</feature>
<evidence type="ECO:0000259" key="3">
    <source>
        <dbReference type="Pfam" id="PF18818"/>
    </source>
</evidence>
<evidence type="ECO:0000259" key="2">
    <source>
        <dbReference type="Pfam" id="PF08401"/>
    </source>
</evidence>
<dbReference type="HOGENOM" id="CLU_041111_0_0_5"/>
<dbReference type="GO" id="GO:0003697">
    <property type="term" value="F:single-stranded DNA binding"/>
    <property type="evidence" value="ECO:0007669"/>
    <property type="project" value="InterPro"/>
</dbReference>
<dbReference type="InterPro" id="IPR013610">
    <property type="entry name" value="ArdC_N"/>
</dbReference>
<dbReference type="EMBL" id="FP103042">
    <property type="protein sequence ID" value="CAX26986.1"/>
    <property type="molecule type" value="Genomic_DNA"/>
</dbReference>
<dbReference type="KEGG" id="mdi:METDI5375"/>
<accession>C7CMJ1</accession>
<feature type="domain" description="N-terminal" evidence="2">
    <location>
        <begin position="38"/>
        <end position="156"/>
    </location>
</feature>
<feature type="domain" description="Polyvalent protein metallopeptidase" evidence="3">
    <location>
        <begin position="182"/>
        <end position="307"/>
    </location>
</feature>
<dbReference type="AlphaFoldDB" id="C7CMJ1"/>
<evidence type="ECO:0000256" key="1">
    <source>
        <dbReference type="SAM" id="MobiDB-lite"/>
    </source>
</evidence>
<gene>
    <name evidence="4" type="ORF">METD_I5375</name>
</gene>
<reference evidence="5" key="1">
    <citation type="journal article" date="2009" name="PLoS ONE">
        <title>Methylobacterium genome sequences: a reference blueprint to investigate microbial metabolism of C1 compounds from natural and industrial sources.</title>
        <authorList>
            <person name="Vuilleumier S."/>
            <person name="Chistoserdova L."/>
            <person name="Lee M.-C."/>
            <person name="Bringel F."/>
            <person name="Lajus A."/>
            <person name="Zhou Y."/>
            <person name="Gourion B."/>
            <person name="Barbe V."/>
            <person name="Chang J."/>
            <person name="Cruveiller S."/>
            <person name="Dossat C."/>
            <person name="Gillett W."/>
            <person name="Gruffaz C."/>
            <person name="Haugen E."/>
            <person name="Hourcade E."/>
            <person name="Levy R."/>
            <person name="Mangenot S."/>
            <person name="Muller E."/>
            <person name="Nadalig T."/>
            <person name="Pagni M."/>
            <person name="Penny C."/>
            <person name="Peyraud R."/>
            <person name="Robinson D.G."/>
            <person name="Roche D."/>
            <person name="Rouy Z."/>
            <person name="Saenampechek C."/>
            <person name="Salvignol G."/>
            <person name="Vallenet D."/>
            <person name="Wu Z."/>
            <person name="Marx C.J."/>
            <person name="Vorholt J.A."/>
            <person name="Olson M.V."/>
            <person name="Kaul R."/>
            <person name="Weissenbach J."/>
            <person name="Medigue C."/>
            <person name="Lidstrom M.E."/>
        </authorList>
    </citation>
    <scope>NUCLEOTIDE SEQUENCE [LARGE SCALE GENOMIC DNA]</scope>
    <source>
        <strain evidence="5">DSM 6343 / CIP 106787 / DM4</strain>
    </source>
</reference>
<organism evidence="4 5">
    <name type="scientific">Methylorubrum extorquens (strain DSM 6343 / CIP 106787 / DM4)</name>
    <name type="common">Methylobacterium extorquens</name>
    <dbReference type="NCBI Taxonomy" id="661410"/>
    <lineage>
        <taxon>Bacteria</taxon>
        <taxon>Pseudomonadati</taxon>
        <taxon>Pseudomonadota</taxon>
        <taxon>Alphaproteobacteria</taxon>
        <taxon>Hyphomicrobiales</taxon>
        <taxon>Methylobacteriaceae</taxon>
        <taxon>Methylorubrum</taxon>
    </lineage>
</organism>
<feature type="region of interest" description="Disordered" evidence="1">
    <location>
        <begin position="322"/>
        <end position="359"/>
    </location>
</feature>
<evidence type="ECO:0000313" key="5">
    <source>
        <dbReference type="Proteomes" id="UP000008070"/>
    </source>
</evidence>
<feature type="region of interest" description="Disordered" evidence="1">
    <location>
        <begin position="1"/>
        <end position="30"/>
    </location>
</feature>
<dbReference type="Proteomes" id="UP000008070">
    <property type="component" value="Chromosome"/>
</dbReference>
<dbReference type="InterPro" id="IPR041459">
    <property type="entry name" value="MPTase-PolyVal"/>
</dbReference>
<sequence>MCSSTDRCGEHRSPLRETPTEPPTQRPPGASFFMSVHDLHARVATAILAQLETADPASWTPPWHGADPLPRNARTSRRYRGINVLALWCAAQTNGYADARWATYRQWSALGAQVRKAERGTLVLFYKDLPRSDRSETGEADPANGAPFVARAAHVFNAAQVDTAPPTTGAPTDPSLPAPLPAFDTFVASTGAVIREGGTRACYVPTTDMIHLPPRAAFRTPMGYAGTLAHELMHWTGAPHRLARDLTGRFGARAYAAEELVAELGAAFVLADLGLARTPHPDHATYCASWAPLLRADPRALSHAAAQGSRAADYLTALQPVSWDAPGTRDEGRTPAVPPPAAASRRTRTGTGTEQGRGA</sequence>
<dbReference type="Pfam" id="PF08401">
    <property type="entry name" value="ArdcN"/>
    <property type="match status" value="1"/>
</dbReference>
<evidence type="ECO:0000313" key="4">
    <source>
        <dbReference type="EMBL" id="CAX26986.1"/>
    </source>
</evidence>
<protein>
    <submittedName>
        <fullName evidence="4">ArdC antirestriction protein</fullName>
    </submittedName>
</protein>
<proteinExistence type="predicted"/>
<dbReference type="Pfam" id="PF18818">
    <property type="entry name" value="MPTase-PolyVal"/>
    <property type="match status" value="1"/>
</dbReference>